<organism evidence="1 2">
    <name type="scientific">Lactobacillus helveticus CIRM-BIA 953</name>
    <dbReference type="NCBI Taxonomy" id="1226335"/>
    <lineage>
        <taxon>Bacteria</taxon>
        <taxon>Bacillati</taxon>
        <taxon>Bacillota</taxon>
        <taxon>Bacilli</taxon>
        <taxon>Lactobacillales</taxon>
        <taxon>Lactobacillaceae</taxon>
        <taxon>Lactobacillus</taxon>
    </lineage>
</organism>
<reference evidence="1 2" key="1">
    <citation type="submission" date="2013-09" db="EMBL/GenBank/DDBJ databases">
        <title>Draft Genome Sequence of five Lactobacillus helveticus strains CIRM-BIA 101T, 103, 104, 951 and 953 isolated from milk product.</title>
        <authorList>
            <person name="Valence F."/>
            <person name="Chuat V."/>
            <person name="Ma L."/>
            <person name="Creno S."/>
            <person name="Falentin H."/>
            <person name="Lortal S."/>
            <person name="Bizet C."/>
            <person name="Clermont D."/>
            <person name="Loux V."/>
            <person name="Bouchier C."/>
            <person name="Cousin S."/>
        </authorList>
    </citation>
    <scope>NUCLEOTIDE SEQUENCE [LARGE SCALE GENOMIC DNA]</scope>
    <source>
        <strain evidence="1 2">CIRM-BIA 953</strain>
    </source>
</reference>
<evidence type="ECO:0000313" key="2">
    <source>
        <dbReference type="Proteomes" id="UP000017243"/>
    </source>
</evidence>
<accession>U4QHT7</accession>
<protein>
    <submittedName>
        <fullName evidence="1">Uncharacterized protein</fullName>
    </submittedName>
</protein>
<dbReference type="Proteomes" id="UP000017243">
    <property type="component" value="Unassembled WGS sequence"/>
</dbReference>
<proteinExistence type="predicted"/>
<evidence type="ECO:0000313" key="1">
    <source>
        <dbReference type="EMBL" id="CDI42681.1"/>
    </source>
</evidence>
<dbReference type="EMBL" id="CBUH010000118">
    <property type="protein sequence ID" value="CDI42681.1"/>
    <property type="molecule type" value="Genomic_DNA"/>
</dbReference>
<gene>
    <name evidence="1" type="ORF">LHCIRMBIA953_02329</name>
</gene>
<name>U4QHT7_LACHE</name>
<sequence>MDPASFSAFKFQLLT</sequence>
<comment type="caution">
    <text evidence="1">The sequence shown here is derived from an EMBL/GenBank/DDBJ whole genome shotgun (WGS) entry which is preliminary data.</text>
</comment>